<sequence length="55" mass="6305">MVTTYESQDDLEAALRRAATAHGEHELRLGAPDADWPVWYASYMVRERSGEELPR</sequence>
<protein>
    <recommendedName>
        <fullName evidence="3">Glyoxalase</fullName>
    </recommendedName>
</protein>
<evidence type="ECO:0000313" key="2">
    <source>
        <dbReference type="Proteomes" id="UP000451354"/>
    </source>
</evidence>
<dbReference type="AlphaFoldDB" id="A0A6M5UC64"/>
<organism evidence="1 2">
    <name type="scientific">Cellulosimicrobium protaetiae</name>
    <dbReference type="NCBI Taxonomy" id="2587808"/>
    <lineage>
        <taxon>Bacteria</taxon>
        <taxon>Bacillati</taxon>
        <taxon>Actinomycetota</taxon>
        <taxon>Actinomycetes</taxon>
        <taxon>Micrococcales</taxon>
        <taxon>Promicromonosporaceae</taxon>
        <taxon>Cellulosimicrobium</taxon>
    </lineage>
</organism>
<gene>
    <name evidence="1" type="ORF">FIC82_001945</name>
</gene>
<name>A0A6M5UC64_9MICO</name>
<dbReference type="KEGG" id="cprt:FIC82_001945"/>
<evidence type="ECO:0008006" key="3">
    <source>
        <dbReference type="Google" id="ProtNLM"/>
    </source>
</evidence>
<proteinExistence type="predicted"/>
<reference evidence="2" key="1">
    <citation type="journal article" date="2022" name="Int. J. Syst. Evol. Microbiol.">
        <title>Cellulosimicrobium protaetiae sp. nov., isolated from the gut of the larva of Protaetia brevitarsis seulensis.</title>
        <authorList>
            <person name="Le Han H."/>
            <person name="Nguyen T.T.H."/>
            <person name="Li Z."/>
            <person name="Shin N.R."/>
            <person name="Kim S.G."/>
        </authorList>
    </citation>
    <scope>NUCLEOTIDE SEQUENCE [LARGE SCALE GENOMIC DNA]</scope>
    <source>
        <strain evidence="2">BI34</strain>
    </source>
</reference>
<dbReference type="RefSeq" id="WP_168731403.1">
    <property type="nucleotide sequence ID" value="NZ_CP052757.1"/>
</dbReference>
<dbReference type="Proteomes" id="UP000451354">
    <property type="component" value="Chromosome"/>
</dbReference>
<dbReference type="EMBL" id="CP052757">
    <property type="protein sequence ID" value="QJW35152.1"/>
    <property type="molecule type" value="Genomic_DNA"/>
</dbReference>
<keyword evidence="2" id="KW-1185">Reference proteome</keyword>
<accession>A0A6M5UC64</accession>
<evidence type="ECO:0000313" key="1">
    <source>
        <dbReference type="EMBL" id="QJW35152.1"/>
    </source>
</evidence>